<sequence>MNNPAKLRKSIRAHRRALSKQQKRRNSLAACRHFINTLALIRCKKIALYLAADSELDPQPLLKKLLRLNKTIYLPILRPANVNALWFSEYRINDPLRSNRYGILEPNYKLRKPIPTWGLDLIVMPLVAFSNDGTRLGMGGGYYDRTLSYQSTRLSWIKPKLVGYAHECQRTHALPKRHWDIPLHAIITEQGYQSFID</sequence>
<evidence type="ECO:0000256" key="3">
    <source>
        <dbReference type="ARBA" id="ARBA00022840"/>
    </source>
</evidence>
<dbReference type="InterPro" id="IPR002698">
    <property type="entry name" value="FTHF_cligase"/>
</dbReference>
<protein>
    <recommendedName>
        <fullName evidence="5">5-formyltetrahydrofolate cyclo-ligase</fullName>
        <ecNumber evidence="5">6.3.3.2</ecNumber>
    </recommendedName>
</protein>
<proteinExistence type="inferred from homology"/>
<dbReference type="GO" id="GO:0046872">
    <property type="term" value="F:metal ion binding"/>
    <property type="evidence" value="ECO:0007669"/>
    <property type="project" value="UniProtKB-KW"/>
</dbReference>
<evidence type="ECO:0000256" key="2">
    <source>
        <dbReference type="ARBA" id="ARBA00022741"/>
    </source>
</evidence>
<comment type="similarity">
    <text evidence="1 5">Belongs to the 5-formyltetrahydrofolate cyclo-ligase family.</text>
</comment>
<dbReference type="PANTHER" id="PTHR23407">
    <property type="entry name" value="ATPASE INHIBITOR/5-FORMYLTETRAHYDROFOLATE CYCLO-LIGASE"/>
    <property type="match status" value="1"/>
</dbReference>
<evidence type="ECO:0000256" key="5">
    <source>
        <dbReference type="RuleBase" id="RU361279"/>
    </source>
</evidence>
<dbReference type="Pfam" id="PF01812">
    <property type="entry name" value="5-FTHF_cyc-lig"/>
    <property type="match status" value="1"/>
</dbReference>
<comment type="catalytic activity">
    <reaction evidence="5">
        <text>(6S)-5-formyl-5,6,7,8-tetrahydrofolate + ATP = (6R)-5,10-methenyltetrahydrofolate + ADP + phosphate</text>
        <dbReference type="Rhea" id="RHEA:10488"/>
        <dbReference type="ChEBI" id="CHEBI:30616"/>
        <dbReference type="ChEBI" id="CHEBI:43474"/>
        <dbReference type="ChEBI" id="CHEBI:57455"/>
        <dbReference type="ChEBI" id="CHEBI:57457"/>
        <dbReference type="ChEBI" id="CHEBI:456216"/>
        <dbReference type="EC" id="6.3.3.2"/>
    </reaction>
</comment>
<dbReference type="OrthoDB" id="9801938at2"/>
<keyword evidence="5" id="KW-0479">Metal-binding</keyword>
<gene>
    <name evidence="6" type="ORF">FHP88_04285</name>
</gene>
<dbReference type="GO" id="GO:0005524">
    <property type="term" value="F:ATP binding"/>
    <property type="evidence" value="ECO:0007669"/>
    <property type="project" value="UniProtKB-KW"/>
</dbReference>
<evidence type="ECO:0000313" key="6">
    <source>
        <dbReference type="EMBL" id="TVO76651.1"/>
    </source>
</evidence>
<accession>A0A557SGZ4</accession>
<dbReference type="InterPro" id="IPR037171">
    <property type="entry name" value="NagB/RpiA_transferase-like"/>
</dbReference>
<comment type="caution">
    <text evidence="6">The sequence shown here is derived from an EMBL/GenBank/DDBJ whole genome shotgun (WGS) entry which is preliminary data.</text>
</comment>
<dbReference type="GO" id="GO:0035999">
    <property type="term" value="P:tetrahydrofolate interconversion"/>
    <property type="evidence" value="ECO:0007669"/>
    <property type="project" value="TreeGrafter"/>
</dbReference>
<dbReference type="Gene3D" id="3.40.50.10420">
    <property type="entry name" value="NagB/RpiA/CoA transferase-like"/>
    <property type="match status" value="1"/>
</dbReference>
<evidence type="ECO:0000256" key="4">
    <source>
        <dbReference type="PIRSR" id="PIRSR006806-1"/>
    </source>
</evidence>
<keyword evidence="3 4" id="KW-0067">ATP-binding</keyword>
<dbReference type="PIRSF" id="PIRSF006806">
    <property type="entry name" value="FTHF_cligase"/>
    <property type="match status" value="1"/>
</dbReference>
<dbReference type="RefSeq" id="WP_144357781.1">
    <property type="nucleotide sequence ID" value="NZ_VMNH01000005.1"/>
</dbReference>
<dbReference type="InterPro" id="IPR024185">
    <property type="entry name" value="FTHF_cligase-like_sf"/>
</dbReference>
<feature type="binding site" evidence="4">
    <location>
        <begin position="135"/>
        <end position="143"/>
    </location>
    <ligand>
        <name>ATP</name>
        <dbReference type="ChEBI" id="CHEBI:30616"/>
    </ligand>
</feature>
<comment type="cofactor">
    <cofactor evidence="5">
        <name>Mg(2+)</name>
        <dbReference type="ChEBI" id="CHEBI:18420"/>
    </cofactor>
</comment>
<dbReference type="Proteomes" id="UP000316649">
    <property type="component" value="Unassembled WGS sequence"/>
</dbReference>
<feature type="binding site" evidence="4">
    <location>
        <position position="50"/>
    </location>
    <ligand>
        <name>substrate</name>
    </ligand>
</feature>
<dbReference type="GO" id="GO:0009396">
    <property type="term" value="P:folic acid-containing compound biosynthetic process"/>
    <property type="evidence" value="ECO:0007669"/>
    <property type="project" value="TreeGrafter"/>
</dbReference>
<keyword evidence="2 4" id="KW-0547">Nucleotide-binding</keyword>
<dbReference type="NCBIfam" id="TIGR02727">
    <property type="entry name" value="MTHFS_bact"/>
    <property type="match status" value="1"/>
</dbReference>
<keyword evidence="6" id="KW-0436">Ligase</keyword>
<dbReference type="EMBL" id="VMNH01000005">
    <property type="protein sequence ID" value="TVO76651.1"/>
    <property type="molecule type" value="Genomic_DNA"/>
</dbReference>
<dbReference type="EC" id="6.3.3.2" evidence="5"/>
<dbReference type="GO" id="GO:0030272">
    <property type="term" value="F:5-formyltetrahydrofolate cyclo-ligase activity"/>
    <property type="evidence" value="ECO:0007669"/>
    <property type="project" value="UniProtKB-EC"/>
</dbReference>
<keyword evidence="5" id="KW-0460">Magnesium</keyword>
<feature type="binding site" evidence="4">
    <location>
        <position position="55"/>
    </location>
    <ligand>
        <name>substrate</name>
    </ligand>
</feature>
<evidence type="ECO:0000256" key="1">
    <source>
        <dbReference type="ARBA" id="ARBA00010638"/>
    </source>
</evidence>
<organism evidence="6 7">
    <name type="scientific">Sedimenticola selenatireducens</name>
    <dbReference type="NCBI Taxonomy" id="191960"/>
    <lineage>
        <taxon>Bacteria</taxon>
        <taxon>Pseudomonadati</taxon>
        <taxon>Pseudomonadota</taxon>
        <taxon>Gammaproteobacteria</taxon>
        <taxon>Chromatiales</taxon>
        <taxon>Sedimenticolaceae</taxon>
        <taxon>Sedimenticola</taxon>
    </lineage>
</organism>
<reference evidence="6 7" key="1">
    <citation type="submission" date="2019-07" db="EMBL/GenBank/DDBJ databases">
        <title>The pathways for chlorine oxyanion respiration interact through the shared metabolite chlorate.</title>
        <authorList>
            <person name="Barnum T.P."/>
            <person name="Cheng Y."/>
            <person name="Hill K.A."/>
            <person name="Lucas L.N."/>
            <person name="Carlson H.K."/>
            <person name="Coates J.D."/>
        </authorList>
    </citation>
    <scope>NUCLEOTIDE SEQUENCE [LARGE SCALE GENOMIC DNA]</scope>
    <source>
        <strain evidence="6 7">BK-1</strain>
    </source>
</reference>
<evidence type="ECO:0000313" key="7">
    <source>
        <dbReference type="Proteomes" id="UP000316649"/>
    </source>
</evidence>
<name>A0A557SGZ4_9GAMM</name>
<dbReference type="SUPFAM" id="SSF100950">
    <property type="entry name" value="NagB/RpiA/CoA transferase-like"/>
    <property type="match status" value="1"/>
</dbReference>
<dbReference type="AlphaFoldDB" id="A0A557SGZ4"/>
<keyword evidence="7" id="KW-1185">Reference proteome</keyword>
<dbReference type="PANTHER" id="PTHR23407:SF1">
    <property type="entry name" value="5-FORMYLTETRAHYDROFOLATE CYCLO-LIGASE"/>
    <property type="match status" value="1"/>
</dbReference>